<dbReference type="AlphaFoldDB" id="A0A2K1IHR7"/>
<feature type="domain" description="HTH OST-type" evidence="2">
    <location>
        <begin position="642"/>
        <end position="717"/>
    </location>
</feature>
<dbReference type="PROSITE" id="PS51644">
    <property type="entry name" value="HTH_OST"/>
    <property type="match status" value="2"/>
</dbReference>
<dbReference type="Gramene" id="Pp3c23_1180V3.1">
    <property type="protein sequence ID" value="Pp3c23_1180V3.1"/>
    <property type="gene ID" value="Pp3c23_1180"/>
</dbReference>
<dbReference type="OrthoDB" id="1927452at2759"/>
<accession>A0A2K1IHR7</accession>
<dbReference type="Gene3D" id="3.30.420.610">
    <property type="entry name" value="LOTUS domain-like"/>
    <property type="match status" value="2"/>
</dbReference>
<feature type="domain" description="HTH OST-type" evidence="2">
    <location>
        <begin position="950"/>
        <end position="1027"/>
    </location>
</feature>
<evidence type="ECO:0000259" key="2">
    <source>
        <dbReference type="PROSITE" id="PS51644"/>
    </source>
</evidence>
<keyword evidence="5" id="KW-1185">Reference proteome</keyword>
<organism evidence="3">
    <name type="scientific">Physcomitrium patens</name>
    <name type="common">Spreading-leaved earth moss</name>
    <name type="synonym">Physcomitrella patens</name>
    <dbReference type="NCBI Taxonomy" id="3218"/>
    <lineage>
        <taxon>Eukaryota</taxon>
        <taxon>Viridiplantae</taxon>
        <taxon>Streptophyta</taxon>
        <taxon>Embryophyta</taxon>
        <taxon>Bryophyta</taxon>
        <taxon>Bryophytina</taxon>
        <taxon>Bryopsida</taxon>
        <taxon>Funariidae</taxon>
        <taxon>Funariales</taxon>
        <taxon>Funariaceae</taxon>
        <taxon>Physcomitrium</taxon>
    </lineage>
</organism>
<dbReference type="Pfam" id="PF12872">
    <property type="entry name" value="OST-HTH"/>
    <property type="match status" value="1"/>
</dbReference>
<evidence type="ECO:0000313" key="3">
    <source>
        <dbReference type="EMBL" id="PNR28827.1"/>
    </source>
</evidence>
<reference evidence="3 5" key="1">
    <citation type="journal article" date="2008" name="Science">
        <title>The Physcomitrella genome reveals evolutionary insights into the conquest of land by plants.</title>
        <authorList>
            <person name="Rensing S."/>
            <person name="Lang D."/>
            <person name="Zimmer A."/>
            <person name="Terry A."/>
            <person name="Salamov A."/>
            <person name="Shapiro H."/>
            <person name="Nishiyama T."/>
            <person name="Perroud P.-F."/>
            <person name="Lindquist E."/>
            <person name="Kamisugi Y."/>
            <person name="Tanahashi T."/>
            <person name="Sakakibara K."/>
            <person name="Fujita T."/>
            <person name="Oishi K."/>
            <person name="Shin-I T."/>
            <person name="Kuroki Y."/>
            <person name="Toyoda A."/>
            <person name="Suzuki Y."/>
            <person name="Hashimoto A."/>
            <person name="Yamaguchi K."/>
            <person name="Sugano A."/>
            <person name="Kohara Y."/>
            <person name="Fujiyama A."/>
            <person name="Anterola A."/>
            <person name="Aoki S."/>
            <person name="Ashton N."/>
            <person name="Barbazuk W.B."/>
            <person name="Barker E."/>
            <person name="Bennetzen J."/>
            <person name="Bezanilla M."/>
            <person name="Blankenship R."/>
            <person name="Cho S.H."/>
            <person name="Dutcher S."/>
            <person name="Estelle M."/>
            <person name="Fawcett J.A."/>
            <person name="Gundlach H."/>
            <person name="Hanada K."/>
            <person name="Heyl A."/>
            <person name="Hicks K.A."/>
            <person name="Hugh J."/>
            <person name="Lohr M."/>
            <person name="Mayer K."/>
            <person name="Melkozernov A."/>
            <person name="Murata T."/>
            <person name="Nelson D."/>
            <person name="Pils B."/>
            <person name="Prigge M."/>
            <person name="Reiss B."/>
            <person name="Renner T."/>
            <person name="Rombauts S."/>
            <person name="Rushton P."/>
            <person name="Sanderfoot A."/>
            <person name="Schween G."/>
            <person name="Shiu S.-H."/>
            <person name="Stueber K."/>
            <person name="Theodoulou F.L."/>
            <person name="Tu H."/>
            <person name="Van de Peer Y."/>
            <person name="Verrier P.J."/>
            <person name="Waters E."/>
            <person name="Wood A."/>
            <person name="Yang L."/>
            <person name="Cove D."/>
            <person name="Cuming A."/>
            <person name="Hasebe M."/>
            <person name="Lucas S."/>
            <person name="Mishler D.B."/>
            <person name="Reski R."/>
            <person name="Grigoriev I."/>
            <person name="Quatrano R.S."/>
            <person name="Boore J.L."/>
        </authorList>
    </citation>
    <scope>NUCLEOTIDE SEQUENCE [LARGE SCALE GENOMIC DNA]</scope>
    <source>
        <strain evidence="4 5">cv. Gransden 2004</strain>
    </source>
</reference>
<evidence type="ECO:0000313" key="4">
    <source>
        <dbReference type="EnsemblPlants" id="Pp3c23_1180V3.1"/>
    </source>
</evidence>
<dbReference type="InterPro" id="IPR025605">
    <property type="entry name" value="OST-HTH/LOTUS_dom"/>
</dbReference>
<dbReference type="InterPro" id="IPR041966">
    <property type="entry name" value="LOTUS-like"/>
</dbReference>
<feature type="region of interest" description="Disordered" evidence="1">
    <location>
        <begin position="68"/>
        <end position="98"/>
    </location>
</feature>
<gene>
    <name evidence="4" type="primary">LOC112275934</name>
    <name evidence="3" type="ORF">PHYPA_027519</name>
</gene>
<evidence type="ECO:0000256" key="1">
    <source>
        <dbReference type="SAM" id="MobiDB-lite"/>
    </source>
</evidence>
<dbReference type="EMBL" id="ABEU02000023">
    <property type="protein sequence ID" value="PNR28827.1"/>
    <property type="molecule type" value="Genomic_DNA"/>
</dbReference>
<name>A0A2K1IHR7_PHYPA</name>
<feature type="compositionally biased region" description="Basic and acidic residues" evidence="1">
    <location>
        <begin position="71"/>
        <end position="98"/>
    </location>
</feature>
<dbReference type="PaxDb" id="3218-PP1S210_95V6.1"/>
<evidence type="ECO:0000313" key="5">
    <source>
        <dbReference type="Proteomes" id="UP000006727"/>
    </source>
</evidence>
<proteinExistence type="predicted"/>
<feature type="region of interest" description="Disordered" evidence="1">
    <location>
        <begin position="582"/>
        <end position="611"/>
    </location>
</feature>
<reference evidence="4" key="3">
    <citation type="submission" date="2020-12" db="UniProtKB">
        <authorList>
            <consortium name="EnsemblPlants"/>
        </authorList>
    </citation>
    <scope>IDENTIFICATION</scope>
</reference>
<sequence>MATPTSILDLPALLVLDKDDLGANGCSKETKKLDASITDNLSLEHHSKNVGEGIQTNLEAKNDAVQGKIRPIQELEDPKKQGLKPSRGEERKSREFKPSRFKDDLEKGIPVESDDHRIKWSVFGFGLSGDQETALFQYITNKSGKMPYNEPDREALAHCWGSPELVREDVDNNELEEDDIPVAFPADLSETLAVKEMVKSGLLTTSVVAVNGENDGLFLADEERLINAENEVDAASTESLYEGEGGVDQGFKSVTVDSLANIEDEEEKHEGPAQVLDNEQMERDLIMQKVKECYGYRVKTSLERALRKGDPESIISSQAGLDNQLHTVKSGASQDAAFSGTRKDDMVASPTTIEVPENGSFINLWEDECMTYLERPPEYRARLQYQVRVILISPAFHVAGRTVTAFSSFYEKKFGRTVEASGFSTSARLCRSMPHVVQRLLLIDEGKLQLVDTPKNHRIVAGIRSGLRRIVYEILRTHQWLHLDTIESLCEGAIGQPLHEVLIDHGYHTASVECMLHDMPDIAHLDERAEQTRVYLCKGAEDPALTDGFLLRQSIQERSFVGLAGSISQFHREVSGCKSDLHVEENQQSPDDDDTDERSSPDCSRTGPVGMAPEELSDLRALCAAESNNLGRDASIYNVEDLSPHVRLRLRLLLALHDEGRGIEVECLPSVYEKMFAVPLDLPTLGFKSLQELIDAWRDVMLTQTSNPRWVFPINTLDNNRVLNTITSGLRLAVFAILLARYPAGLEPLELVECLEETLSGKLWEILSSNGYIFKDLIKTGKSLSRSPSEFQLPDCPELRLLLKDMEDFVRLGCREDGVLIVKLRDGEFPLLDLQDCDVSGGIPEGEGEKSDVDAIKETLNNSAASSISSPAKPDDHVVMAMDTQLPARINSEALKAKHHEVAEEGGAVDRDLTPLDMMSSDEQNLASLPTSPTLTTELVVTVQKQSCNPSHKLKHETRMILGSPDYMENGLTIEEFRTVYMDRTGGRPLSLGEFKSIESLLHAMPDIVSFELGPAPDDQIITLAQSRRNMRILSVAKVGLRQVLFWALLRNPGGVWAELLEGWFLDFTGWPLSSVLASHGYDKTRRALLQPVTEFLLDMADIVDMKESDPSLYVWTGLCEGPNRADALLLGVSDENIQYDPVKAENVDSR</sequence>
<protein>
    <recommendedName>
        <fullName evidence="2">HTH OST-type domain-containing protein</fullName>
    </recommendedName>
</protein>
<dbReference type="KEGG" id="ppp:112275934"/>
<dbReference type="EnsemblPlants" id="Pp3c23_1180V3.1">
    <property type="protein sequence ID" value="Pp3c23_1180V3.1"/>
    <property type="gene ID" value="Pp3c23_1180"/>
</dbReference>
<dbReference type="Proteomes" id="UP000006727">
    <property type="component" value="Chromosome 23"/>
</dbReference>
<reference evidence="3 5" key="2">
    <citation type="journal article" date="2018" name="Plant J.">
        <title>The Physcomitrella patens chromosome-scale assembly reveals moss genome structure and evolution.</title>
        <authorList>
            <person name="Lang D."/>
            <person name="Ullrich K.K."/>
            <person name="Murat F."/>
            <person name="Fuchs J."/>
            <person name="Jenkins J."/>
            <person name="Haas F.B."/>
            <person name="Piednoel M."/>
            <person name="Gundlach H."/>
            <person name="Van Bel M."/>
            <person name="Meyberg R."/>
            <person name="Vives C."/>
            <person name="Morata J."/>
            <person name="Symeonidi A."/>
            <person name="Hiss M."/>
            <person name="Muchero W."/>
            <person name="Kamisugi Y."/>
            <person name="Saleh O."/>
            <person name="Blanc G."/>
            <person name="Decker E.L."/>
            <person name="van Gessel N."/>
            <person name="Grimwood J."/>
            <person name="Hayes R.D."/>
            <person name="Graham S.W."/>
            <person name="Gunter L.E."/>
            <person name="McDaniel S.F."/>
            <person name="Hoernstein S.N.W."/>
            <person name="Larsson A."/>
            <person name="Li F.W."/>
            <person name="Perroud P.F."/>
            <person name="Phillips J."/>
            <person name="Ranjan P."/>
            <person name="Rokshar D.S."/>
            <person name="Rothfels C.J."/>
            <person name="Schneider L."/>
            <person name="Shu S."/>
            <person name="Stevenson D.W."/>
            <person name="Thummler F."/>
            <person name="Tillich M."/>
            <person name="Villarreal Aguilar J.C."/>
            <person name="Widiez T."/>
            <person name="Wong G.K."/>
            <person name="Wymore A."/>
            <person name="Zhang Y."/>
            <person name="Zimmer A.D."/>
            <person name="Quatrano R.S."/>
            <person name="Mayer K.F.X."/>
            <person name="Goodstein D."/>
            <person name="Casacuberta J.M."/>
            <person name="Vandepoele K."/>
            <person name="Reski R."/>
            <person name="Cuming A.C."/>
            <person name="Tuskan G.A."/>
            <person name="Maumus F."/>
            <person name="Salse J."/>
            <person name="Schmutz J."/>
            <person name="Rensing S.A."/>
        </authorList>
    </citation>
    <scope>NUCLEOTIDE SEQUENCE [LARGE SCALE GENOMIC DNA]</scope>
    <source>
        <strain evidence="4 5">cv. Gransden 2004</strain>
    </source>
</reference>